<organism evidence="4 5">
    <name type="scientific">Owenia fusiformis</name>
    <name type="common">Polychaete worm</name>
    <dbReference type="NCBI Taxonomy" id="6347"/>
    <lineage>
        <taxon>Eukaryota</taxon>
        <taxon>Metazoa</taxon>
        <taxon>Spiralia</taxon>
        <taxon>Lophotrochozoa</taxon>
        <taxon>Annelida</taxon>
        <taxon>Polychaeta</taxon>
        <taxon>Sedentaria</taxon>
        <taxon>Canalipalpata</taxon>
        <taxon>Sabellida</taxon>
        <taxon>Oweniida</taxon>
        <taxon>Oweniidae</taxon>
        <taxon>Owenia</taxon>
    </lineage>
</organism>
<dbReference type="PROSITE" id="PS50005">
    <property type="entry name" value="TPR"/>
    <property type="match status" value="1"/>
</dbReference>
<dbReference type="SMART" id="SM00702">
    <property type="entry name" value="P4Hc"/>
    <property type="match status" value="1"/>
</dbReference>
<comment type="cofactor">
    <cofactor evidence="1">
        <name>L-ascorbate</name>
        <dbReference type="ChEBI" id="CHEBI:38290"/>
    </cofactor>
</comment>
<keyword evidence="3" id="KW-0560">Oxidoreductase</keyword>
<dbReference type="EMBL" id="CAIIXF020000007">
    <property type="protein sequence ID" value="CAH1788350.1"/>
    <property type="molecule type" value="Genomic_DNA"/>
</dbReference>
<dbReference type="GO" id="GO:0031418">
    <property type="term" value="F:L-ascorbic acid binding"/>
    <property type="evidence" value="ECO:0007669"/>
    <property type="project" value="InterPro"/>
</dbReference>
<gene>
    <name evidence="4" type="ORF">OFUS_LOCUS13899</name>
</gene>
<evidence type="ECO:0000256" key="3">
    <source>
        <dbReference type="ARBA" id="ARBA00023002"/>
    </source>
</evidence>
<dbReference type="GO" id="GO:0005783">
    <property type="term" value="C:endoplasmic reticulum"/>
    <property type="evidence" value="ECO:0007669"/>
    <property type="project" value="InterPro"/>
</dbReference>
<dbReference type="OrthoDB" id="420380at2759"/>
<dbReference type="Pfam" id="PF13181">
    <property type="entry name" value="TPR_8"/>
    <property type="match status" value="2"/>
</dbReference>
<evidence type="ECO:0000313" key="4">
    <source>
        <dbReference type="EMBL" id="CAH1788350.1"/>
    </source>
</evidence>
<dbReference type="InterPro" id="IPR019734">
    <property type="entry name" value="TPR_rpt"/>
</dbReference>
<evidence type="ECO:0000313" key="5">
    <source>
        <dbReference type="Proteomes" id="UP000749559"/>
    </source>
</evidence>
<sequence length="503" mass="57664">MDTVWIFMILKCYLFIEITTICNAETVISALHHERLIYIERELIQLVEKVLKDGNAEDAPDENTPRIRRFIDTVNEENTEAYNELPIYTHHPLNVLRIVHRLVNVWPQYTKNIKALSSCTSVISSTIDNLLGQITKDWLAKIAYSISKTKQLYNIELNSIIDGDVNGHITSRKLGLDEYQILARAAHQKEDYAEAIEWYEALLDAHRKSGVKFNTTKLLNTLSSCYIKNNRIQDATEAIQAVLEVDPNNARALSNEVYVAQLGTARSESGTPTAEKRDYKYEQLCSGNLKKPDTVQRKLKCYNKETGVFLRSKVEVVNRRPLVEIYHNVIDDHSLDELVNDSAKRLYGVIVDENGYTSDSFRAVYRANRFYTRLVTRPLFYATQQAKWLNQALLVTNYGIGGGEDPYVHLYQEDTLGLVITRAIIFLNEVKDGGDFLLPMTETKITPKKGSVVIFKQTDKYGKIRKKTSVFAECPLIYGSKWVAWATFTEEPEKAPSRWSLWR</sequence>
<dbReference type="Proteomes" id="UP000749559">
    <property type="component" value="Unassembled WGS sequence"/>
</dbReference>
<evidence type="ECO:0000256" key="2">
    <source>
        <dbReference type="ARBA" id="ARBA00022964"/>
    </source>
</evidence>
<dbReference type="SUPFAM" id="SSF48452">
    <property type="entry name" value="TPR-like"/>
    <property type="match status" value="1"/>
</dbReference>
<dbReference type="InterPro" id="IPR011990">
    <property type="entry name" value="TPR-like_helical_dom_sf"/>
</dbReference>
<dbReference type="GO" id="GO:0005506">
    <property type="term" value="F:iron ion binding"/>
    <property type="evidence" value="ECO:0007669"/>
    <property type="project" value="InterPro"/>
</dbReference>
<dbReference type="AlphaFoldDB" id="A0A8J1ULY0"/>
<dbReference type="Pfam" id="PF08336">
    <property type="entry name" value="P4Ha_N"/>
    <property type="match status" value="1"/>
</dbReference>
<keyword evidence="5" id="KW-1185">Reference proteome</keyword>
<dbReference type="InterPro" id="IPR006620">
    <property type="entry name" value="Pro_4_hyd_alph"/>
</dbReference>
<dbReference type="Gene3D" id="2.60.120.620">
    <property type="entry name" value="q2cbj1_9rhob like domain"/>
    <property type="match status" value="1"/>
</dbReference>
<dbReference type="InterPro" id="IPR013547">
    <property type="entry name" value="P4H_N"/>
</dbReference>
<accession>A0A8J1ULY0</accession>
<dbReference type="Gene3D" id="1.25.40.10">
    <property type="entry name" value="Tetratricopeptide repeat domain"/>
    <property type="match status" value="1"/>
</dbReference>
<keyword evidence="2" id="KW-0223">Dioxygenase</keyword>
<reference evidence="4" key="1">
    <citation type="submission" date="2022-03" db="EMBL/GenBank/DDBJ databases">
        <authorList>
            <person name="Martin C."/>
        </authorList>
    </citation>
    <scope>NUCLEOTIDE SEQUENCE</scope>
</reference>
<name>A0A8J1ULY0_OWEFU</name>
<protein>
    <submittedName>
        <fullName evidence="4">Uncharacterized protein</fullName>
    </submittedName>
</protein>
<proteinExistence type="predicted"/>
<dbReference type="SMART" id="SM00028">
    <property type="entry name" value="TPR"/>
    <property type="match status" value="2"/>
</dbReference>
<dbReference type="Gene3D" id="6.10.140.1460">
    <property type="match status" value="1"/>
</dbReference>
<dbReference type="GO" id="GO:0004656">
    <property type="term" value="F:procollagen-proline 4-dioxygenase activity"/>
    <property type="evidence" value="ECO:0007669"/>
    <property type="project" value="InterPro"/>
</dbReference>
<evidence type="ECO:0000256" key="1">
    <source>
        <dbReference type="ARBA" id="ARBA00001961"/>
    </source>
</evidence>
<comment type="caution">
    <text evidence="4">The sequence shown here is derived from an EMBL/GenBank/DDBJ whole genome shotgun (WGS) entry which is preliminary data.</text>
</comment>